<keyword evidence="3" id="KW-1185">Reference proteome</keyword>
<feature type="signal peptide" evidence="1">
    <location>
        <begin position="1"/>
        <end position="19"/>
    </location>
</feature>
<evidence type="ECO:0000256" key="1">
    <source>
        <dbReference type="SAM" id="SignalP"/>
    </source>
</evidence>
<dbReference type="AlphaFoldDB" id="A0A934SF32"/>
<evidence type="ECO:0008006" key="4">
    <source>
        <dbReference type="Google" id="ProtNLM"/>
    </source>
</evidence>
<protein>
    <recommendedName>
        <fullName evidence="4">DUF2846 domain-containing protein</fullName>
    </recommendedName>
</protein>
<reference evidence="2" key="1">
    <citation type="submission" date="2021-01" db="EMBL/GenBank/DDBJ databases">
        <title>Modified the classification status of verrucomicrobia.</title>
        <authorList>
            <person name="Feng X."/>
        </authorList>
    </citation>
    <scope>NUCLEOTIDE SEQUENCE</scope>
    <source>
        <strain evidence="2">KCTC 22041</strain>
    </source>
</reference>
<dbReference type="PROSITE" id="PS51257">
    <property type="entry name" value="PROKAR_LIPOPROTEIN"/>
    <property type="match status" value="1"/>
</dbReference>
<accession>A0A934SF32</accession>
<dbReference type="RefSeq" id="WP_200274178.1">
    <property type="nucleotide sequence ID" value="NZ_JAENIJ010000083.1"/>
</dbReference>
<comment type="caution">
    <text evidence="2">The sequence shown here is derived from an EMBL/GenBank/DDBJ whole genome shotgun (WGS) entry which is preliminary data.</text>
</comment>
<name>A0A934SF32_9BACT</name>
<dbReference type="Proteomes" id="UP000603141">
    <property type="component" value="Unassembled WGS sequence"/>
</dbReference>
<organism evidence="2 3">
    <name type="scientific">Luteolibacter pohnpeiensis</name>
    <dbReference type="NCBI Taxonomy" id="454153"/>
    <lineage>
        <taxon>Bacteria</taxon>
        <taxon>Pseudomonadati</taxon>
        <taxon>Verrucomicrobiota</taxon>
        <taxon>Verrucomicrobiia</taxon>
        <taxon>Verrucomicrobiales</taxon>
        <taxon>Verrucomicrobiaceae</taxon>
        <taxon>Luteolibacter</taxon>
    </lineage>
</organism>
<sequence length="169" mass="18990">MIYLRATILCGLVAVSASCSTTPSVTLKSEYVMAMDSLRTSATPKGIPRSKVFYQFQLDGMSSTRHGGGSVRGRWTSAWEEWSLPQGFRLIASKSTYVGRDLQVTPLKEGESFFVPGPRLMVREKYYHEAPLEPYFDSIRLLDKRDGLVAEINLPRKTPAEQVEAPNRR</sequence>
<evidence type="ECO:0000313" key="3">
    <source>
        <dbReference type="Proteomes" id="UP000603141"/>
    </source>
</evidence>
<dbReference type="EMBL" id="JAENIJ010000083">
    <property type="protein sequence ID" value="MBK1884724.1"/>
    <property type="molecule type" value="Genomic_DNA"/>
</dbReference>
<proteinExistence type="predicted"/>
<gene>
    <name evidence="2" type="ORF">JIN85_20095</name>
</gene>
<keyword evidence="1" id="KW-0732">Signal</keyword>
<evidence type="ECO:0000313" key="2">
    <source>
        <dbReference type="EMBL" id="MBK1884724.1"/>
    </source>
</evidence>
<feature type="chain" id="PRO_5037320887" description="DUF2846 domain-containing protein" evidence="1">
    <location>
        <begin position="20"/>
        <end position="169"/>
    </location>
</feature>